<gene>
    <name evidence="1" type="ORF">FOT63_25595</name>
</gene>
<dbReference type="RefSeq" id="WP_147839276.1">
    <property type="nucleotide sequence ID" value="NZ_VOUP01000056.1"/>
</dbReference>
<protein>
    <submittedName>
        <fullName evidence="1">DNA-binding protein</fullName>
    </submittedName>
</protein>
<dbReference type="GO" id="GO:0003677">
    <property type="term" value="F:DNA binding"/>
    <property type="evidence" value="ECO:0007669"/>
    <property type="project" value="UniProtKB-KW"/>
</dbReference>
<dbReference type="Proteomes" id="UP000321307">
    <property type="component" value="Unassembled WGS sequence"/>
</dbReference>
<evidence type="ECO:0000313" key="2">
    <source>
        <dbReference type="Proteomes" id="UP000321307"/>
    </source>
</evidence>
<name>A0A9X9BXS5_9GAMM</name>
<keyword evidence="1" id="KW-0238">DNA-binding</keyword>
<dbReference type="AlphaFoldDB" id="A0A9X9BXS5"/>
<reference evidence="1 2" key="1">
    <citation type="submission" date="2019-07" db="EMBL/GenBank/DDBJ databases">
        <title>Serratia strains were isolated from fresh produce.</title>
        <authorList>
            <person name="Cho G.-S."/>
            <person name="Stein M."/>
            <person name="Lee W."/>
            <person name="Suh S.H."/>
            <person name="Franz C.M.A.P."/>
        </authorList>
    </citation>
    <scope>NUCLEOTIDE SEQUENCE [LARGE SCALE GENOMIC DNA]</scope>
    <source>
        <strain evidence="1 2">S17</strain>
    </source>
</reference>
<organism evidence="1 2">
    <name type="scientific">Serratia ureilytica</name>
    <dbReference type="NCBI Taxonomy" id="300181"/>
    <lineage>
        <taxon>Bacteria</taxon>
        <taxon>Pseudomonadati</taxon>
        <taxon>Pseudomonadota</taxon>
        <taxon>Gammaproteobacteria</taxon>
        <taxon>Enterobacterales</taxon>
        <taxon>Yersiniaceae</taxon>
        <taxon>Serratia</taxon>
    </lineage>
</organism>
<accession>A0A9X9BXS5</accession>
<dbReference type="EMBL" id="VOUP01000056">
    <property type="protein sequence ID" value="TXE22159.1"/>
    <property type="molecule type" value="Genomic_DNA"/>
</dbReference>
<evidence type="ECO:0000313" key="1">
    <source>
        <dbReference type="EMBL" id="TXE22159.1"/>
    </source>
</evidence>
<sequence>MTAEPSRIDYIIEKHTITEKSETPAISGQWQKVLAECQQQRLGSEERLLLALRSVDYVTSFELPFRLLLIRTPQLIDSIRQELTVHSKLTTINNGKRGTVYSLKSDFSGVPDTFHYQRSGKIRRLDGGELTADRYVGIARQTTEPRNRLRLAFTSGLKVTALDALLFFGVQRVASDVSALRREGLNIALQHVNTFDSATQVVRSMPVYFVEH</sequence>
<comment type="caution">
    <text evidence="1">The sequence shown here is derived from an EMBL/GenBank/DDBJ whole genome shotgun (WGS) entry which is preliminary data.</text>
</comment>
<proteinExistence type="predicted"/>